<keyword evidence="1" id="KW-0732">Signal</keyword>
<dbReference type="Proteomes" id="UP001065265">
    <property type="component" value="Chromosome"/>
</dbReference>
<dbReference type="InterPro" id="IPR010466">
    <property type="entry name" value="DUF1058"/>
</dbReference>
<organism evidence="2 3">
    <name type="scientific">Qipengyuania spongiae</name>
    <dbReference type="NCBI Taxonomy" id="2909673"/>
    <lineage>
        <taxon>Bacteria</taxon>
        <taxon>Pseudomonadati</taxon>
        <taxon>Pseudomonadota</taxon>
        <taxon>Alphaproteobacteria</taxon>
        <taxon>Sphingomonadales</taxon>
        <taxon>Erythrobacteraceae</taxon>
        <taxon>Qipengyuania</taxon>
    </lineage>
</organism>
<accession>A0ABY5SWP2</accession>
<name>A0ABY5SWP2_9SPHN</name>
<evidence type="ECO:0000313" key="2">
    <source>
        <dbReference type="EMBL" id="UVI38967.1"/>
    </source>
</evidence>
<proteinExistence type="predicted"/>
<evidence type="ECO:0000313" key="3">
    <source>
        <dbReference type="Proteomes" id="UP001065265"/>
    </source>
</evidence>
<gene>
    <name evidence="2" type="ORF">L1F33_12090</name>
</gene>
<reference evidence="2" key="1">
    <citation type="submission" date="2022-02" db="EMBL/GenBank/DDBJ databases">
        <title>Qipengyuania spongiae sp. nov., isolated from marine sponge.</title>
        <authorList>
            <person name="Li Z."/>
            <person name="Zhang M."/>
        </authorList>
    </citation>
    <scope>NUCLEOTIDE SEQUENCE</scope>
    <source>
        <strain evidence="2">PHS-Z21</strain>
    </source>
</reference>
<evidence type="ECO:0000256" key="1">
    <source>
        <dbReference type="SAM" id="SignalP"/>
    </source>
</evidence>
<keyword evidence="3" id="KW-1185">Reference proteome</keyword>
<dbReference type="Pfam" id="PF06347">
    <property type="entry name" value="SH3_4"/>
    <property type="match status" value="2"/>
</dbReference>
<feature type="chain" id="PRO_5047272892" description="SH3b domain-containing protein" evidence="1">
    <location>
        <begin position="26"/>
        <end position="159"/>
    </location>
</feature>
<dbReference type="RefSeq" id="WP_265558149.1">
    <property type="nucleotide sequence ID" value="NZ_CP092471.1"/>
</dbReference>
<protein>
    <recommendedName>
        <fullName evidence="4">SH3b domain-containing protein</fullName>
    </recommendedName>
</protein>
<feature type="signal peptide" evidence="1">
    <location>
        <begin position="1"/>
        <end position="25"/>
    </location>
</feature>
<sequence>MPLSLRTFVPIIALAFASQSYGAAAQDREVPYWASIRASEMNMRVGPSADYKIKWVYRRAGLPVKVVRVHEGWRLIQDPDGATGWVVARLLSPERTGIVVGEGLAAVRGSASEEGELRWRLEPGVVGDLGDCDDGWCEMDIDGRRGWVRENRIWGTDAD</sequence>
<dbReference type="Gene3D" id="2.30.30.40">
    <property type="entry name" value="SH3 Domains"/>
    <property type="match status" value="1"/>
</dbReference>
<dbReference type="EMBL" id="CP092471">
    <property type="protein sequence ID" value="UVI38967.1"/>
    <property type="molecule type" value="Genomic_DNA"/>
</dbReference>
<evidence type="ECO:0008006" key="4">
    <source>
        <dbReference type="Google" id="ProtNLM"/>
    </source>
</evidence>